<evidence type="ECO:0000259" key="15">
    <source>
        <dbReference type="PROSITE" id="PS50011"/>
    </source>
</evidence>
<dbReference type="InterPro" id="IPR000719">
    <property type="entry name" value="Prot_kinase_dom"/>
</dbReference>
<dbReference type="GO" id="GO:0005524">
    <property type="term" value="F:ATP binding"/>
    <property type="evidence" value="ECO:0007669"/>
    <property type="project" value="UniProtKB-UniRule"/>
</dbReference>
<feature type="binding site" evidence="13">
    <location>
        <position position="33"/>
    </location>
    <ligand>
        <name>ATP</name>
        <dbReference type="ChEBI" id="CHEBI:30616"/>
    </ligand>
</feature>
<evidence type="ECO:0000256" key="2">
    <source>
        <dbReference type="ARBA" id="ARBA00010886"/>
    </source>
</evidence>
<dbReference type="InterPro" id="IPR017441">
    <property type="entry name" value="Protein_kinase_ATP_BS"/>
</dbReference>
<comment type="catalytic activity">
    <reaction evidence="12">
        <text>L-seryl-[protein] + ATP = O-phospho-L-seryl-[protein] + ADP + H(+)</text>
        <dbReference type="Rhea" id="RHEA:17989"/>
        <dbReference type="Rhea" id="RHEA-COMP:9863"/>
        <dbReference type="Rhea" id="RHEA-COMP:11604"/>
        <dbReference type="ChEBI" id="CHEBI:15378"/>
        <dbReference type="ChEBI" id="CHEBI:29999"/>
        <dbReference type="ChEBI" id="CHEBI:30616"/>
        <dbReference type="ChEBI" id="CHEBI:83421"/>
        <dbReference type="ChEBI" id="CHEBI:456216"/>
        <dbReference type="EC" id="2.7.11.1"/>
    </reaction>
</comment>
<evidence type="ECO:0000256" key="11">
    <source>
        <dbReference type="ARBA" id="ARBA00047899"/>
    </source>
</evidence>
<accession>Q4RKT6</accession>
<dbReference type="EMBL" id="CAAE01015025">
    <property type="protein sequence ID" value="CAG10996.1"/>
    <property type="molecule type" value="Genomic_DNA"/>
</dbReference>
<reference evidence="16" key="1">
    <citation type="journal article" date="2004" name="Nature">
        <title>Genome duplication in the teleost fish Tetraodon nigroviridis reveals the early vertebrate proto-karyotype.</title>
        <authorList>
            <person name="Jaillon O."/>
            <person name="Aury J.-M."/>
            <person name="Brunet F."/>
            <person name="Petit J.-L."/>
            <person name="Stange-Thomann N."/>
            <person name="Mauceli E."/>
            <person name="Bouneau L."/>
            <person name="Fischer C."/>
            <person name="Ozouf-Costaz C."/>
            <person name="Bernot A."/>
            <person name="Nicaud S."/>
            <person name="Jaffe D."/>
            <person name="Fisher S."/>
            <person name="Lutfalla G."/>
            <person name="Dossat C."/>
            <person name="Segurens B."/>
            <person name="Dasilva C."/>
            <person name="Salanoubat M."/>
            <person name="Levy M."/>
            <person name="Boudet N."/>
            <person name="Castellano S."/>
            <person name="Anthouard V."/>
            <person name="Jubin C."/>
            <person name="Castelli V."/>
            <person name="Katinka M."/>
            <person name="Vacherie B."/>
            <person name="Biemont C."/>
            <person name="Skalli Z."/>
            <person name="Cattolico L."/>
            <person name="Poulain J."/>
            <person name="De Berardinis V."/>
            <person name="Cruaud C."/>
            <person name="Duprat S."/>
            <person name="Brottier P."/>
            <person name="Coutanceau J.-P."/>
            <person name="Gouzy J."/>
            <person name="Parra G."/>
            <person name="Lardier G."/>
            <person name="Chapple C."/>
            <person name="McKernan K.J."/>
            <person name="McEwan P."/>
            <person name="Bosak S."/>
            <person name="Kellis M."/>
            <person name="Volff J.-N."/>
            <person name="Guigo R."/>
            <person name="Zody M.C."/>
            <person name="Mesirov J."/>
            <person name="Lindblad-Toh K."/>
            <person name="Birren B."/>
            <person name="Nusbaum C."/>
            <person name="Kahn D."/>
            <person name="Robinson-Rechavi M."/>
            <person name="Laudet V."/>
            <person name="Schachter V."/>
            <person name="Quetier F."/>
            <person name="Saurin W."/>
            <person name="Scarpelli C."/>
            <person name="Wincker P."/>
            <person name="Lander E.S."/>
            <person name="Weissenbach J."/>
            <person name="Roest Crollius H."/>
        </authorList>
    </citation>
    <scope>NUCLEOTIDE SEQUENCE [LARGE SCALE GENOMIC DNA]</scope>
</reference>
<keyword evidence="4" id="KW-0723">Serine/threonine-protein kinase</keyword>
<keyword evidence="6" id="KW-0479">Metal-binding</keyword>
<feature type="compositionally biased region" description="Acidic residues" evidence="14">
    <location>
        <begin position="966"/>
        <end position="979"/>
    </location>
</feature>
<dbReference type="KEGG" id="tng:GSTEN00032794G001"/>
<organism evidence="16">
    <name type="scientific">Tetraodon nigroviridis</name>
    <name type="common">Spotted green pufferfish</name>
    <name type="synonym">Chelonodon nigroviridis</name>
    <dbReference type="NCBI Taxonomy" id="99883"/>
    <lineage>
        <taxon>Eukaryota</taxon>
        <taxon>Metazoa</taxon>
        <taxon>Chordata</taxon>
        <taxon>Craniata</taxon>
        <taxon>Vertebrata</taxon>
        <taxon>Euteleostomi</taxon>
        <taxon>Actinopterygii</taxon>
        <taxon>Neopterygii</taxon>
        <taxon>Teleostei</taxon>
        <taxon>Neoteleostei</taxon>
        <taxon>Acanthomorphata</taxon>
        <taxon>Eupercaria</taxon>
        <taxon>Tetraodontiformes</taxon>
        <taxon>Tetradontoidea</taxon>
        <taxon>Tetraodontidae</taxon>
        <taxon>Tetraodon</taxon>
    </lineage>
</organism>
<feature type="region of interest" description="Disordered" evidence="14">
    <location>
        <begin position="649"/>
        <end position="688"/>
    </location>
</feature>
<comment type="similarity">
    <text evidence="2">Belongs to the protein kinase superfamily. NEK Ser/Thr protein kinase family. NIMA subfamily.</text>
</comment>
<dbReference type="FunFam" id="1.10.510.10:FF:000172">
    <property type="entry name" value="serine/threonine-protein kinase Nek1 isoform X1"/>
    <property type="match status" value="1"/>
</dbReference>
<feature type="region of interest" description="Disordered" evidence="14">
    <location>
        <begin position="960"/>
        <end position="979"/>
    </location>
</feature>
<dbReference type="PROSITE" id="PS50011">
    <property type="entry name" value="PROTEIN_KINASE_DOM"/>
    <property type="match status" value="1"/>
</dbReference>
<evidence type="ECO:0000256" key="10">
    <source>
        <dbReference type="ARBA" id="ARBA00022842"/>
    </source>
</evidence>
<feature type="region of interest" description="Disordered" evidence="14">
    <location>
        <begin position="765"/>
        <end position="826"/>
    </location>
</feature>
<keyword evidence="9 13" id="KW-0067">ATP-binding</keyword>
<comment type="cofactor">
    <cofactor evidence="1">
        <name>Mg(2+)</name>
        <dbReference type="ChEBI" id="CHEBI:18420"/>
    </cofactor>
</comment>
<dbReference type="InterPro" id="IPR011009">
    <property type="entry name" value="Kinase-like_dom_sf"/>
</dbReference>
<evidence type="ECO:0000256" key="7">
    <source>
        <dbReference type="ARBA" id="ARBA00022741"/>
    </source>
</evidence>
<dbReference type="GO" id="GO:0004674">
    <property type="term" value="F:protein serine/threonine kinase activity"/>
    <property type="evidence" value="ECO:0007669"/>
    <property type="project" value="UniProtKB-KW"/>
</dbReference>
<gene>
    <name evidence="16" type="ORF">GSTENG00032794001</name>
</gene>
<feature type="region of interest" description="Disordered" evidence="14">
    <location>
        <begin position="1000"/>
        <end position="1019"/>
    </location>
</feature>
<proteinExistence type="inferred from homology"/>
<dbReference type="InterPro" id="IPR051131">
    <property type="entry name" value="NEK_Ser/Thr_kinase_NIMA"/>
</dbReference>
<dbReference type="PANTHER" id="PTHR44899:SF4">
    <property type="entry name" value="SERINE_THREONINE-PROTEIN KINASE NEK1"/>
    <property type="match status" value="1"/>
</dbReference>
<dbReference type="FunFam" id="3.30.200.20:FF:000097">
    <property type="entry name" value="Probable serine/threonine-protein kinase nek1"/>
    <property type="match status" value="1"/>
</dbReference>
<dbReference type="Gene3D" id="3.30.200.20">
    <property type="entry name" value="Phosphorylase Kinase, domain 1"/>
    <property type="match status" value="1"/>
</dbReference>
<dbReference type="OrthoDB" id="248923at2759"/>
<feature type="compositionally biased region" description="Acidic residues" evidence="14">
    <location>
        <begin position="593"/>
        <end position="603"/>
    </location>
</feature>
<comment type="caution">
    <text evidence="16">The sequence shown here is derived from an EMBL/GenBank/DDBJ whole genome shotgun (WGS) entry which is preliminary data.</text>
</comment>
<keyword evidence="10" id="KW-0460">Magnesium</keyword>
<keyword evidence="7 13" id="KW-0547">Nucleotide-binding</keyword>
<evidence type="ECO:0000256" key="12">
    <source>
        <dbReference type="ARBA" id="ARBA00048679"/>
    </source>
</evidence>
<dbReference type="AlphaFoldDB" id="Q4RKT6"/>
<dbReference type="PROSITE" id="PS00107">
    <property type="entry name" value="PROTEIN_KINASE_ATP"/>
    <property type="match status" value="1"/>
</dbReference>
<keyword evidence="8" id="KW-0418">Kinase</keyword>
<reference evidence="16" key="2">
    <citation type="submission" date="2004-02" db="EMBL/GenBank/DDBJ databases">
        <authorList>
            <consortium name="Genoscope"/>
            <consortium name="Whitehead Institute Centre for Genome Research"/>
        </authorList>
    </citation>
    <scope>NUCLEOTIDE SEQUENCE</scope>
</reference>
<feature type="region of interest" description="Disordered" evidence="14">
    <location>
        <begin position="284"/>
        <end position="346"/>
    </location>
</feature>
<feature type="compositionally biased region" description="Acidic residues" evidence="14">
    <location>
        <begin position="1035"/>
        <end position="1062"/>
    </location>
</feature>
<feature type="non-terminal residue" evidence="16">
    <location>
        <position position="1"/>
    </location>
</feature>
<sequence>MEKYENVKKIGEGSFGKAILVKSKEDERQYVIKEIGISRMSSQERQESRKEVAVLATMRHPNIVQYKESFEENGETNLGIREGGDLFNKINSQRGVLFSEDQILNWFVQICLALKHVHDRKILHRDIKSQNIFLTKDGTVQLGDFGIARVLNSTVELARTWIGTPYYLSPEICENKPYNNKSDIWALGCVLYEMCTLKHAFEAGNMKNLVLKIIRGSFPPVSVHYSQELRSLLVQLFKRNPRERPSVSSILDKPFLACRIEKFLSPQIIAQEFHHHVFHKQPKAGVVQGPPAKHPAPGCTPVTPAQKISKPACKSRVPLTAQKMSDGARKPAEKNPAMKHKPGQSSLPEQSLILIQMLLFCLQEGCKKKKMELIEKERKKREQMFLLKAEQMKRYEKEKLNRINQAREQGWKHVLSLSGGSSPEKKCFVGGVKRGVPGALHGLAPAPVANKNLYEHHYAALEQLTKPQPKVITAEGSAGPGSPIRGLRAAAAPGPPNGPAAPPNPDFLKRELQKLQKVSNQPPFSRQVKQVTTRGRTHQVEEFLQRKREAMLNKVRAEGQLEYLLRLRQIRLQNFNERQQIKARLRGERYDSDGSDSQESSEEAELRRKKIEALKITPMKEGLPDLERATIIQSEKKEILRRLNQNLKEQGPVAEEEPLTPPPAEPCTAVQEKQSDPGEQPSSNRDRKKWEAGELFVLPVAQHTLEETGSTINAQTAGVDIQMCGPHEEAPRKVWPVGPDSQVLRVLQEAELQPLTQELGNISLCDEESSSPDKPNQMVEPMKSPKEELPSGPAVVPSPEVQMQSTTGASPQETSVALPQPPSLTESQGIEEPLFLKLCSPAHRRAAALAILSAQSSVEDSSSSLTSRSRSVSPLRSKTHNALLIGLSTGMFDTNNPKSSQTVVPLLKLLCVPPFASNPQMLRTCSLPDLSRLFGVQQSSAGTDASTAPDNNLEVEDLDEAAKDEEQSENEDASEDEDLQNIRASMERLLHEEGDLMEGAPELSAGDFNGNPPEGPELFNSLATEIDQDNNNMAVDDDDEADEDEEEEDDDGEEEEAEEDDCSNGSPAEEDHSNKSHLNEEWHSDGSGEDQCAEAPYHDSIFSRLEELRFNLEQQMGLEKCIQAYNKIKVGAAIHEDEDENIDQGSSLVLSILGTEHQHLYPNILHLVMADGAYQE</sequence>
<feature type="region of interest" description="Disordered" evidence="14">
    <location>
        <begin position="586"/>
        <end position="606"/>
    </location>
</feature>
<evidence type="ECO:0000256" key="3">
    <source>
        <dbReference type="ARBA" id="ARBA00012513"/>
    </source>
</evidence>
<dbReference type="EC" id="2.7.11.1" evidence="3"/>
<dbReference type="InterPro" id="IPR008271">
    <property type="entry name" value="Ser/Thr_kinase_AS"/>
</dbReference>
<evidence type="ECO:0000256" key="14">
    <source>
        <dbReference type="SAM" id="MobiDB-lite"/>
    </source>
</evidence>
<dbReference type="Pfam" id="PF00069">
    <property type="entry name" value="Pkinase"/>
    <property type="match status" value="1"/>
</dbReference>
<feature type="region of interest" description="Disordered" evidence="14">
    <location>
        <begin position="1029"/>
        <end position="1093"/>
    </location>
</feature>
<evidence type="ECO:0000256" key="4">
    <source>
        <dbReference type="ARBA" id="ARBA00022527"/>
    </source>
</evidence>
<dbReference type="SMART" id="SM00220">
    <property type="entry name" value="S_TKc"/>
    <property type="match status" value="1"/>
</dbReference>
<feature type="compositionally biased region" description="Basic and acidic residues" evidence="14">
    <location>
        <begin position="1069"/>
        <end position="1086"/>
    </location>
</feature>
<evidence type="ECO:0000256" key="6">
    <source>
        <dbReference type="ARBA" id="ARBA00022723"/>
    </source>
</evidence>
<keyword evidence="5" id="KW-0808">Transferase</keyword>
<dbReference type="SUPFAM" id="SSF56112">
    <property type="entry name" value="Protein kinase-like (PK-like)"/>
    <property type="match status" value="1"/>
</dbReference>
<evidence type="ECO:0000256" key="5">
    <source>
        <dbReference type="ARBA" id="ARBA00022679"/>
    </source>
</evidence>
<dbReference type="PANTHER" id="PTHR44899">
    <property type="entry name" value="CAMK FAMILY PROTEIN KINASE"/>
    <property type="match status" value="1"/>
</dbReference>
<evidence type="ECO:0000256" key="1">
    <source>
        <dbReference type="ARBA" id="ARBA00001946"/>
    </source>
</evidence>
<dbReference type="Gene3D" id="1.10.510.10">
    <property type="entry name" value="Transferase(Phosphotransferase) domain 1"/>
    <property type="match status" value="1"/>
</dbReference>
<evidence type="ECO:0000313" key="16">
    <source>
        <dbReference type="EMBL" id="CAG10996.1"/>
    </source>
</evidence>
<dbReference type="PROSITE" id="PS00108">
    <property type="entry name" value="PROTEIN_KINASE_ST"/>
    <property type="match status" value="1"/>
</dbReference>
<dbReference type="GO" id="GO:0046872">
    <property type="term" value="F:metal ion binding"/>
    <property type="evidence" value="ECO:0007669"/>
    <property type="project" value="UniProtKB-KW"/>
</dbReference>
<feature type="compositionally biased region" description="Polar residues" evidence="14">
    <location>
        <begin position="801"/>
        <end position="826"/>
    </location>
</feature>
<name>Q4RKT6_TETNG</name>
<evidence type="ECO:0000256" key="13">
    <source>
        <dbReference type="PROSITE-ProRule" id="PRU10141"/>
    </source>
</evidence>
<protein>
    <recommendedName>
        <fullName evidence="3">non-specific serine/threonine protein kinase</fullName>
        <ecNumber evidence="3">2.7.11.1</ecNumber>
    </recommendedName>
</protein>
<evidence type="ECO:0000256" key="8">
    <source>
        <dbReference type="ARBA" id="ARBA00022777"/>
    </source>
</evidence>
<comment type="catalytic activity">
    <reaction evidence="11">
        <text>L-threonyl-[protein] + ATP = O-phospho-L-threonyl-[protein] + ADP + H(+)</text>
        <dbReference type="Rhea" id="RHEA:46608"/>
        <dbReference type="Rhea" id="RHEA-COMP:11060"/>
        <dbReference type="Rhea" id="RHEA-COMP:11605"/>
        <dbReference type="ChEBI" id="CHEBI:15378"/>
        <dbReference type="ChEBI" id="CHEBI:30013"/>
        <dbReference type="ChEBI" id="CHEBI:30616"/>
        <dbReference type="ChEBI" id="CHEBI:61977"/>
        <dbReference type="ChEBI" id="CHEBI:456216"/>
        <dbReference type="EC" id="2.7.11.1"/>
    </reaction>
</comment>
<feature type="domain" description="Protein kinase" evidence="15">
    <location>
        <begin position="4"/>
        <end position="256"/>
    </location>
</feature>
<evidence type="ECO:0000256" key="9">
    <source>
        <dbReference type="ARBA" id="ARBA00022840"/>
    </source>
</evidence>